<name>A0ABX1BUA1_9ACTN</name>
<evidence type="ECO:0000256" key="5">
    <source>
        <dbReference type="SAM" id="MobiDB-lite"/>
    </source>
</evidence>
<feature type="region of interest" description="Disordered" evidence="5">
    <location>
        <begin position="1"/>
        <end position="67"/>
    </location>
</feature>
<sequence length="151" mass="15991">MGSAGPGLPRRHHRRRARRAARPDARRTGGAAAAGRPRPSAPGVGDRRAVHRRPRRGRGPHLAADLRGGRGAAKGLEFRCVAVIGAGDGVLPFPKAVTPPEVNAKQHDTDLMAERCLLFVACTRARDSLYVSWSGEPSPFLVEAGVRGLGA</sequence>
<dbReference type="Proteomes" id="UP000695264">
    <property type="component" value="Unassembled WGS sequence"/>
</dbReference>
<feature type="compositionally biased region" description="Low complexity" evidence="5">
    <location>
        <begin position="28"/>
        <end position="43"/>
    </location>
</feature>
<organism evidence="7 8">
    <name type="scientific">Streptomyces zingiberis</name>
    <dbReference type="NCBI Taxonomy" id="2053010"/>
    <lineage>
        <taxon>Bacteria</taxon>
        <taxon>Bacillati</taxon>
        <taxon>Actinomycetota</taxon>
        <taxon>Actinomycetes</taxon>
        <taxon>Kitasatosporales</taxon>
        <taxon>Streptomycetaceae</taxon>
        <taxon>Streptomyces</taxon>
    </lineage>
</organism>
<evidence type="ECO:0000313" key="7">
    <source>
        <dbReference type="EMBL" id="NJQ01304.1"/>
    </source>
</evidence>
<keyword evidence="8" id="KW-1185">Reference proteome</keyword>
<evidence type="ECO:0000256" key="4">
    <source>
        <dbReference type="ARBA" id="ARBA00022840"/>
    </source>
</evidence>
<dbReference type="Gene3D" id="3.40.50.300">
    <property type="entry name" value="P-loop containing nucleotide triphosphate hydrolases"/>
    <property type="match status" value="1"/>
</dbReference>
<reference evidence="7 8" key="1">
    <citation type="submission" date="2020-03" db="EMBL/GenBank/DDBJ databases">
        <title>WGS of actinomycetes isolated from Thailand.</title>
        <authorList>
            <person name="Thawai C."/>
        </authorList>
    </citation>
    <scope>NUCLEOTIDE SEQUENCE [LARGE SCALE GENOMIC DNA]</scope>
    <source>
        <strain evidence="7 8">PLAI 1-29</strain>
    </source>
</reference>
<dbReference type="InterPro" id="IPR014017">
    <property type="entry name" value="DNA_helicase_UvrD-like_C"/>
</dbReference>
<accession>A0ABX1BUA1</accession>
<evidence type="ECO:0000259" key="6">
    <source>
        <dbReference type="Pfam" id="PF13361"/>
    </source>
</evidence>
<dbReference type="EMBL" id="JAATEN010000007">
    <property type="protein sequence ID" value="NJQ01304.1"/>
    <property type="molecule type" value="Genomic_DNA"/>
</dbReference>
<comment type="caution">
    <text evidence="7">The sequence shown here is derived from an EMBL/GenBank/DDBJ whole genome shotgun (WGS) entry which is preliminary data.</text>
</comment>
<proteinExistence type="predicted"/>
<protein>
    <recommendedName>
        <fullName evidence="6">UvrD-like helicase C-terminal domain-containing protein</fullName>
    </recommendedName>
</protein>
<keyword evidence="1" id="KW-0547">Nucleotide-binding</keyword>
<evidence type="ECO:0000256" key="2">
    <source>
        <dbReference type="ARBA" id="ARBA00022801"/>
    </source>
</evidence>
<dbReference type="InterPro" id="IPR027417">
    <property type="entry name" value="P-loop_NTPase"/>
</dbReference>
<feature type="compositionally biased region" description="Basic residues" evidence="5">
    <location>
        <begin position="49"/>
        <end position="59"/>
    </location>
</feature>
<dbReference type="Pfam" id="PF13361">
    <property type="entry name" value="UvrD_C"/>
    <property type="match status" value="1"/>
</dbReference>
<dbReference type="PANTHER" id="PTHR11070:SF2">
    <property type="entry name" value="ATP-DEPENDENT DNA HELICASE SRS2"/>
    <property type="match status" value="1"/>
</dbReference>
<evidence type="ECO:0000313" key="8">
    <source>
        <dbReference type="Proteomes" id="UP000695264"/>
    </source>
</evidence>
<evidence type="ECO:0000256" key="1">
    <source>
        <dbReference type="ARBA" id="ARBA00022741"/>
    </source>
</evidence>
<keyword evidence="3" id="KW-0347">Helicase</keyword>
<feature type="domain" description="UvrD-like helicase C-terminal" evidence="6">
    <location>
        <begin position="72"/>
        <end position="134"/>
    </location>
</feature>
<evidence type="ECO:0000256" key="3">
    <source>
        <dbReference type="ARBA" id="ARBA00022806"/>
    </source>
</evidence>
<dbReference type="InterPro" id="IPR000212">
    <property type="entry name" value="DNA_helicase_UvrD/REP"/>
</dbReference>
<keyword evidence="2" id="KW-0378">Hydrolase</keyword>
<keyword evidence="4" id="KW-0067">ATP-binding</keyword>
<gene>
    <name evidence="7" type="ORF">HCK00_12375</name>
</gene>
<dbReference type="SUPFAM" id="SSF52540">
    <property type="entry name" value="P-loop containing nucleoside triphosphate hydrolases"/>
    <property type="match status" value="1"/>
</dbReference>
<dbReference type="PANTHER" id="PTHR11070">
    <property type="entry name" value="UVRD / RECB / PCRA DNA HELICASE FAMILY MEMBER"/>
    <property type="match status" value="1"/>
</dbReference>
<feature type="compositionally biased region" description="Basic residues" evidence="5">
    <location>
        <begin position="9"/>
        <end position="20"/>
    </location>
</feature>